<proteinExistence type="predicted"/>
<dbReference type="AlphaFoldDB" id="A0A6M3K2H3"/>
<reference evidence="2" key="1">
    <citation type="submission" date="2020-03" db="EMBL/GenBank/DDBJ databases">
        <title>The deep terrestrial virosphere.</title>
        <authorList>
            <person name="Holmfeldt K."/>
            <person name="Nilsson E."/>
            <person name="Simone D."/>
            <person name="Lopez-Fernandez M."/>
            <person name="Wu X."/>
            <person name="de Brujin I."/>
            <person name="Lundin D."/>
            <person name="Andersson A."/>
            <person name="Bertilsson S."/>
            <person name="Dopson M."/>
        </authorList>
    </citation>
    <scope>NUCLEOTIDE SEQUENCE</scope>
    <source>
        <strain evidence="2">MM415A01485</strain>
        <strain evidence="1">MM415B01236</strain>
    </source>
</reference>
<dbReference type="EMBL" id="MT141383">
    <property type="protein sequence ID" value="QJA59761.1"/>
    <property type="molecule type" value="Genomic_DNA"/>
</dbReference>
<protein>
    <submittedName>
        <fullName evidence="2">Uncharacterized protein</fullName>
    </submittedName>
</protein>
<evidence type="ECO:0000313" key="2">
    <source>
        <dbReference type="EMBL" id="QJA76560.1"/>
    </source>
</evidence>
<sequence>MIYFICEDNGVVQKMKIGYTGQSPESRCRELQTGNSIELDVDWYIPGDIEVERLCQEYFKEFHFRGEWYSANSGFDKKFKWFALAIRNICNDCAQELLVPGDAFVPSIKKWLIHEKAAGASCEKST</sequence>
<dbReference type="Pfam" id="PF13455">
    <property type="entry name" value="MUG113"/>
    <property type="match status" value="1"/>
</dbReference>
<gene>
    <name evidence="2" type="ORF">MM415A01485_0015</name>
    <name evidence="1" type="ORF">MM415B01236_0020</name>
</gene>
<accession>A0A6M3K2H3</accession>
<dbReference type="EMBL" id="MT142231">
    <property type="protein sequence ID" value="QJA76560.1"/>
    <property type="molecule type" value="Genomic_DNA"/>
</dbReference>
<name>A0A6M3K2H3_9ZZZZ</name>
<organism evidence="2">
    <name type="scientific">viral metagenome</name>
    <dbReference type="NCBI Taxonomy" id="1070528"/>
    <lineage>
        <taxon>unclassified sequences</taxon>
        <taxon>metagenomes</taxon>
        <taxon>organismal metagenomes</taxon>
    </lineage>
</organism>
<evidence type="ECO:0000313" key="1">
    <source>
        <dbReference type="EMBL" id="QJA59761.1"/>
    </source>
</evidence>